<dbReference type="RefSeq" id="XP_026285387.1">
    <property type="nucleotide sequence ID" value="XM_026429602.2"/>
</dbReference>
<dbReference type="GO" id="GO:0031625">
    <property type="term" value="F:ubiquitin protein ligase binding"/>
    <property type="evidence" value="ECO:0007669"/>
    <property type="project" value="UniProtKB-ARBA"/>
</dbReference>
<dbReference type="GO" id="GO:0051726">
    <property type="term" value="P:regulation of cell cycle"/>
    <property type="evidence" value="ECO:0007669"/>
    <property type="project" value="TreeGrafter"/>
</dbReference>
<proteinExistence type="inferred from homology"/>
<dbReference type="GO" id="GO:0008270">
    <property type="term" value="F:zinc ion binding"/>
    <property type="evidence" value="ECO:0007669"/>
    <property type="project" value="UniProtKB-KW"/>
</dbReference>
<feature type="domain" description="RING-type" evidence="8">
    <location>
        <begin position="567"/>
        <end position="602"/>
    </location>
</feature>
<dbReference type="SUPFAM" id="SSF57924">
    <property type="entry name" value="Inhibitor of apoptosis (IAP) repeat"/>
    <property type="match status" value="3"/>
</dbReference>
<reference evidence="10" key="1">
    <citation type="submission" date="2025-08" db="UniProtKB">
        <authorList>
            <consortium name="RefSeq"/>
        </authorList>
    </citation>
    <scope>IDENTIFICATION</scope>
    <source>
        <tissue evidence="10">Whole organism</tissue>
    </source>
</reference>
<keyword evidence="4 6" id="KW-0863">Zinc-finger</keyword>
<dbReference type="FunFam" id="3.30.40.10:FF:000184">
    <property type="entry name" value="Baculoviral IAP repeat containing 2"/>
    <property type="match status" value="1"/>
</dbReference>
<accession>A0A6J1SWY4</accession>
<sequence>MNVEESRLRTFQNWPANAAVDPQRIAKAGFYYTGRGLEVQCFCCGGRLEDWNYGDQVMARHRRISPSCPFVSNPASSGNVPLCGAPRDVPAHPLPSTTYQARPSGSSARSNTSHAGMWDQTTMFRSEAFRLETFENWPIPEIVTPSQLAKSGFSYLGIGDKVKCAFCSGVVGFWEAGDDPEKEHRRHFPSCPFLYNIPVGNIPLNAVAGDTCSELGVRDLNTDATDPKLAMKELGIQSHHGPRNPIYATVESRLRTYDNWPTDVTQKPDDLAAAGFYYTGRGDLVRCFHCDGGLRLWDPSDDPWMEHARWFNTCGYVTLVKGEQFVKQAIVQQTALNTMLDSSLPSSPLRRPPSQKHTITDRDIQALMGSDSVVAALGTGLDISRIKTALRQKLEQTGLPFSSADALIEAALDVQHEEFADQDLRVDVPSSHRSTNWRQSGQNDLDTEDQWETEEETDEEQEQEPNGQQQQRQREDAIEAASHEVENPSTSNDQTSSLQGSPGAAGTPMSQSMPSLPEATNSKSSDKNGSCRQSLPLLPSMEEDLLCLEKKVSLEEENRRLKEARQCKICMDSEACVVFLPCGHLVTCVNCAPSLSDCPICRQAIKATVRTFLS</sequence>
<dbReference type="FunFam" id="1.10.1170.10:FF:000002">
    <property type="entry name" value="Baculoviral IAP repeat containing 7"/>
    <property type="match status" value="1"/>
</dbReference>
<dbReference type="Pfam" id="PF00653">
    <property type="entry name" value="BIR"/>
    <property type="match status" value="3"/>
</dbReference>
<dbReference type="PROSITE" id="PS50143">
    <property type="entry name" value="BIR_REPEAT_2"/>
    <property type="match status" value="3"/>
</dbReference>
<dbReference type="GO" id="GO:0061630">
    <property type="term" value="F:ubiquitin protein ligase activity"/>
    <property type="evidence" value="ECO:0007669"/>
    <property type="project" value="TreeGrafter"/>
</dbReference>
<dbReference type="AlphaFoldDB" id="A0A6J1SWY4"/>
<dbReference type="CDD" id="cd16713">
    <property type="entry name" value="RING-HC_BIRC2_3_7"/>
    <property type="match status" value="1"/>
</dbReference>
<dbReference type="GO" id="GO:0043027">
    <property type="term" value="F:cysteine-type endopeptidase inhibitor activity involved in apoptotic process"/>
    <property type="evidence" value="ECO:0007669"/>
    <property type="project" value="UniProtKB-ARBA"/>
</dbReference>
<organism evidence="9 10">
    <name type="scientific">Frankliniella occidentalis</name>
    <name type="common">Western flower thrips</name>
    <name type="synonym">Euthrips occidentalis</name>
    <dbReference type="NCBI Taxonomy" id="133901"/>
    <lineage>
        <taxon>Eukaryota</taxon>
        <taxon>Metazoa</taxon>
        <taxon>Ecdysozoa</taxon>
        <taxon>Arthropoda</taxon>
        <taxon>Hexapoda</taxon>
        <taxon>Insecta</taxon>
        <taxon>Pterygota</taxon>
        <taxon>Neoptera</taxon>
        <taxon>Paraneoptera</taxon>
        <taxon>Thysanoptera</taxon>
        <taxon>Terebrantia</taxon>
        <taxon>Thripoidea</taxon>
        <taxon>Thripidae</taxon>
        <taxon>Frankliniella</taxon>
    </lineage>
</organism>
<dbReference type="Gene3D" id="1.10.533.10">
    <property type="entry name" value="Death Domain, Fas"/>
    <property type="match status" value="1"/>
</dbReference>
<feature type="compositionally biased region" description="Basic and acidic residues" evidence="7">
    <location>
        <begin position="472"/>
        <end position="486"/>
    </location>
</feature>
<dbReference type="PANTHER" id="PTHR10044:SF139">
    <property type="entry name" value="DEATH-ASSOCIATED INHIBITOR OF APOPTOSIS 2"/>
    <property type="match status" value="1"/>
</dbReference>
<comment type="similarity">
    <text evidence="1">Belongs to the IAP family.</text>
</comment>
<feature type="compositionally biased region" description="Polar residues" evidence="7">
    <location>
        <begin position="95"/>
        <end position="116"/>
    </location>
</feature>
<dbReference type="InterPro" id="IPR001841">
    <property type="entry name" value="Znf_RING"/>
</dbReference>
<dbReference type="Pfam" id="PF13920">
    <property type="entry name" value="zf-C3HC4_3"/>
    <property type="match status" value="1"/>
</dbReference>
<dbReference type="SMART" id="SM00238">
    <property type="entry name" value="BIR"/>
    <property type="match status" value="3"/>
</dbReference>
<dbReference type="Gene3D" id="1.10.1170.10">
    <property type="entry name" value="Inhibitor Of Apoptosis Protein (2mihbC-IAP-1), Chain A"/>
    <property type="match status" value="3"/>
</dbReference>
<dbReference type="InterPro" id="IPR001370">
    <property type="entry name" value="BIR_rpt"/>
</dbReference>
<dbReference type="GeneID" id="113211278"/>
<feature type="region of interest" description="Disordered" evidence="7">
    <location>
        <begin position="93"/>
        <end position="116"/>
    </location>
</feature>
<dbReference type="GO" id="GO:0043066">
    <property type="term" value="P:negative regulation of apoptotic process"/>
    <property type="evidence" value="ECO:0007669"/>
    <property type="project" value="TreeGrafter"/>
</dbReference>
<evidence type="ECO:0000256" key="3">
    <source>
        <dbReference type="ARBA" id="ARBA00022723"/>
    </source>
</evidence>
<evidence type="ECO:0000256" key="6">
    <source>
        <dbReference type="PROSITE-ProRule" id="PRU00175"/>
    </source>
</evidence>
<dbReference type="SMART" id="SM00184">
    <property type="entry name" value="RING"/>
    <property type="match status" value="1"/>
</dbReference>
<feature type="compositionally biased region" description="Acidic residues" evidence="7">
    <location>
        <begin position="445"/>
        <end position="463"/>
    </location>
</feature>
<evidence type="ECO:0000256" key="2">
    <source>
        <dbReference type="ARBA" id="ARBA00022703"/>
    </source>
</evidence>
<evidence type="ECO:0000256" key="4">
    <source>
        <dbReference type="ARBA" id="ARBA00022771"/>
    </source>
</evidence>
<dbReference type="GO" id="GO:0031398">
    <property type="term" value="P:positive regulation of protein ubiquitination"/>
    <property type="evidence" value="ECO:0007669"/>
    <property type="project" value="TreeGrafter"/>
</dbReference>
<evidence type="ECO:0000256" key="1">
    <source>
        <dbReference type="ARBA" id="ARBA00006672"/>
    </source>
</evidence>
<dbReference type="GO" id="GO:0022416">
    <property type="term" value="P:chaeta development"/>
    <property type="evidence" value="ECO:0007669"/>
    <property type="project" value="UniProtKB-ARBA"/>
</dbReference>
<dbReference type="CDD" id="cd00022">
    <property type="entry name" value="BIR"/>
    <property type="match status" value="3"/>
</dbReference>
<keyword evidence="3" id="KW-0479">Metal-binding</keyword>
<dbReference type="PROSITE" id="PS50089">
    <property type="entry name" value="ZF_RING_2"/>
    <property type="match status" value="1"/>
</dbReference>
<dbReference type="FunFam" id="1.10.1170.10:FF:000003">
    <property type="entry name" value="E3 ubiquitin-protein ligase XIAP"/>
    <property type="match status" value="1"/>
</dbReference>
<dbReference type="KEGG" id="foc:113211278"/>
<evidence type="ECO:0000256" key="5">
    <source>
        <dbReference type="ARBA" id="ARBA00022833"/>
    </source>
</evidence>
<feature type="compositionally biased region" description="Polar residues" evidence="7">
    <location>
        <begin position="508"/>
        <end position="533"/>
    </location>
</feature>
<protein>
    <submittedName>
        <fullName evidence="10">Death-associated inhibitor of apoptosis 2</fullName>
    </submittedName>
</protein>
<dbReference type="GO" id="GO:0006915">
    <property type="term" value="P:apoptotic process"/>
    <property type="evidence" value="ECO:0007669"/>
    <property type="project" value="UniProtKB-KW"/>
</dbReference>
<gene>
    <name evidence="10" type="primary">LOC113211278</name>
</gene>
<dbReference type="Gene3D" id="1.10.8.10">
    <property type="entry name" value="DNA helicase RuvA subunit, C-terminal domain"/>
    <property type="match status" value="1"/>
</dbReference>
<evidence type="ECO:0000256" key="7">
    <source>
        <dbReference type="SAM" id="MobiDB-lite"/>
    </source>
</evidence>
<dbReference type="GO" id="GO:0004869">
    <property type="term" value="F:cysteine-type endopeptidase inhibitor activity"/>
    <property type="evidence" value="ECO:0007669"/>
    <property type="project" value="UniProtKB-ARBA"/>
</dbReference>
<feature type="compositionally biased region" description="Polar residues" evidence="7">
    <location>
        <begin position="487"/>
        <end position="500"/>
    </location>
</feature>
<keyword evidence="5" id="KW-0862">Zinc</keyword>
<keyword evidence="9" id="KW-1185">Reference proteome</keyword>
<dbReference type="GO" id="GO:0005634">
    <property type="term" value="C:nucleus"/>
    <property type="evidence" value="ECO:0007669"/>
    <property type="project" value="TreeGrafter"/>
</dbReference>
<dbReference type="GO" id="GO:0048471">
    <property type="term" value="C:perinuclear region of cytoplasm"/>
    <property type="evidence" value="ECO:0007669"/>
    <property type="project" value="UniProtKB-ARBA"/>
</dbReference>
<dbReference type="CTD" id="36748"/>
<evidence type="ECO:0000313" key="9">
    <source>
        <dbReference type="Proteomes" id="UP000504606"/>
    </source>
</evidence>
<evidence type="ECO:0000259" key="8">
    <source>
        <dbReference type="PROSITE" id="PS50089"/>
    </source>
</evidence>
<keyword evidence="2" id="KW-0053">Apoptosis</keyword>
<name>A0A6J1SWY4_FRAOC</name>
<dbReference type="OrthoDB" id="774873at2759"/>
<dbReference type="PANTHER" id="PTHR10044">
    <property type="entry name" value="INHIBITOR OF APOPTOSIS"/>
    <property type="match status" value="1"/>
</dbReference>
<dbReference type="InterPro" id="IPR050784">
    <property type="entry name" value="IAP"/>
</dbReference>
<evidence type="ECO:0000313" key="10">
    <source>
        <dbReference type="RefSeq" id="XP_026285387.1"/>
    </source>
</evidence>
<dbReference type="InterPro" id="IPR011029">
    <property type="entry name" value="DEATH-like_dom_sf"/>
</dbReference>
<dbReference type="PROSITE" id="PS01282">
    <property type="entry name" value="BIR_REPEAT_1"/>
    <property type="match status" value="2"/>
</dbReference>
<dbReference type="GO" id="GO:0089720">
    <property type="term" value="F:caspase binding"/>
    <property type="evidence" value="ECO:0007669"/>
    <property type="project" value="UniProtKB-ARBA"/>
</dbReference>
<dbReference type="GO" id="GO:0005829">
    <property type="term" value="C:cytosol"/>
    <property type="evidence" value="ECO:0007669"/>
    <property type="project" value="UniProtKB-ARBA"/>
</dbReference>
<dbReference type="GO" id="GO:0070936">
    <property type="term" value="P:protein K48-linked ubiquitination"/>
    <property type="evidence" value="ECO:0007669"/>
    <property type="project" value="UniProtKB-ARBA"/>
</dbReference>
<dbReference type="Proteomes" id="UP000504606">
    <property type="component" value="Unplaced"/>
</dbReference>
<feature type="region of interest" description="Disordered" evidence="7">
    <location>
        <begin position="423"/>
        <end position="534"/>
    </location>
</feature>
<feature type="compositionally biased region" description="Polar residues" evidence="7">
    <location>
        <begin position="431"/>
        <end position="444"/>
    </location>
</feature>